<evidence type="ECO:0000313" key="9">
    <source>
        <dbReference type="EMBL" id="MFC6197391.1"/>
    </source>
</evidence>
<evidence type="ECO:0000256" key="1">
    <source>
        <dbReference type="ARBA" id="ARBA00004990"/>
    </source>
</evidence>
<dbReference type="CDD" id="cd00560">
    <property type="entry name" value="PanC"/>
    <property type="match status" value="1"/>
</dbReference>
<accession>A0ABW1S831</accession>
<evidence type="ECO:0000256" key="7">
    <source>
        <dbReference type="ARBA" id="ARBA00048258"/>
    </source>
</evidence>
<protein>
    <recommendedName>
        <fullName evidence="8">Pantothenate synthetase</fullName>
        <shortName evidence="8">PS</shortName>
        <ecNumber evidence="8">6.3.2.1</ecNumber>
    </recommendedName>
    <alternativeName>
        <fullName evidence="8">Pantoate--beta-alanine ligase</fullName>
    </alternativeName>
    <alternativeName>
        <fullName evidence="8">Pantoate-activating enzyme</fullName>
    </alternativeName>
</protein>
<dbReference type="InterPro" id="IPR003721">
    <property type="entry name" value="Pantoate_ligase"/>
</dbReference>
<evidence type="ECO:0000256" key="5">
    <source>
        <dbReference type="ARBA" id="ARBA00022741"/>
    </source>
</evidence>
<keyword evidence="3 8" id="KW-0436">Ligase</keyword>
<evidence type="ECO:0000256" key="3">
    <source>
        <dbReference type="ARBA" id="ARBA00022598"/>
    </source>
</evidence>
<dbReference type="EC" id="6.3.2.1" evidence="8"/>
<feature type="binding site" evidence="8">
    <location>
        <begin position="30"/>
        <end position="37"/>
    </location>
    <ligand>
        <name>ATP</name>
        <dbReference type="ChEBI" id="CHEBI:30616"/>
    </ligand>
</feature>
<dbReference type="RefSeq" id="WP_377376200.1">
    <property type="nucleotide sequence ID" value="NZ_JBHSSW010000004.1"/>
</dbReference>
<dbReference type="Proteomes" id="UP001596303">
    <property type="component" value="Unassembled WGS sequence"/>
</dbReference>
<feature type="binding site" evidence="8">
    <location>
        <begin position="147"/>
        <end position="150"/>
    </location>
    <ligand>
        <name>ATP</name>
        <dbReference type="ChEBI" id="CHEBI:30616"/>
    </ligand>
</feature>
<dbReference type="EMBL" id="JBHSSW010000004">
    <property type="protein sequence ID" value="MFC6197391.1"/>
    <property type="molecule type" value="Genomic_DNA"/>
</dbReference>
<keyword evidence="8" id="KW-0963">Cytoplasm</keyword>
<dbReference type="NCBIfam" id="TIGR00018">
    <property type="entry name" value="panC"/>
    <property type="match status" value="1"/>
</dbReference>
<feature type="binding site" evidence="8">
    <location>
        <position position="61"/>
    </location>
    <ligand>
        <name>beta-alanine</name>
        <dbReference type="ChEBI" id="CHEBI:57966"/>
    </ligand>
</feature>
<keyword evidence="4 8" id="KW-0566">Pantothenate biosynthesis</keyword>
<dbReference type="HAMAP" id="MF_00158">
    <property type="entry name" value="PanC"/>
    <property type="match status" value="1"/>
</dbReference>
<keyword evidence="6 8" id="KW-0067">ATP-binding</keyword>
<dbReference type="Gene3D" id="3.40.50.620">
    <property type="entry name" value="HUPs"/>
    <property type="match status" value="1"/>
</dbReference>
<evidence type="ECO:0000256" key="2">
    <source>
        <dbReference type="ARBA" id="ARBA00009256"/>
    </source>
</evidence>
<feature type="binding site" evidence="8">
    <location>
        <begin position="184"/>
        <end position="187"/>
    </location>
    <ligand>
        <name>ATP</name>
        <dbReference type="ChEBI" id="CHEBI:30616"/>
    </ligand>
</feature>
<dbReference type="Pfam" id="PF02569">
    <property type="entry name" value="Pantoate_ligase"/>
    <property type="match status" value="1"/>
</dbReference>
<dbReference type="Gene3D" id="3.30.1300.10">
    <property type="entry name" value="Pantoate-beta-alanine ligase, C-terminal domain"/>
    <property type="match status" value="1"/>
</dbReference>
<organism evidence="9 10">
    <name type="scientific">Ponticaulis profundi</name>
    <dbReference type="NCBI Taxonomy" id="2665222"/>
    <lineage>
        <taxon>Bacteria</taxon>
        <taxon>Pseudomonadati</taxon>
        <taxon>Pseudomonadota</taxon>
        <taxon>Alphaproteobacteria</taxon>
        <taxon>Hyphomonadales</taxon>
        <taxon>Hyphomonadaceae</taxon>
        <taxon>Ponticaulis</taxon>
    </lineage>
</organism>
<comment type="subcellular location">
    <subcellularLocation>
        <location evidence="8">Cytoplasm</location>
    </subcellularLocation>
</comment>
<dbReference type="SUPFAM" id="SSF52374">
    <property type="entry name" value="Nucleotidylyl transferase"/>
    <property type="match status" value="1"/>
</dbReference>
<evidence type="ECO:0000256" key="6">
    <source>
        <dbReference type="ARBA" id="ARBA00022840"/>
    </source>
</evidence>
<keyword evidence="5 8" id="KW-0547">Nucleotide-binding</keyword>
<feature type="binding site" evidence="8">
    <location>
        <position position="153"/>
    </location>
    <ligand>
        <name>(R)-pantoate</name>
        <dbReference type="ChEBI" id="CHEBI:15980"/>
    </ligand>
</feature>
<dbReference type="PANTHER" id="PTHR21299:SF1">
    <property type="entry name" value="PANTOATE--BETA-ALANINE LIGASE"/>
    <property type="match status" value="1"/>
</dbReference>
<gene>
    <name evidence="8 9" type="primary">panC</name>
    <name evidence="9" type="ORF">ACFQDM_04840</name>
</gene>
<comment type="catalytic activity">
    <reaction evidence="7 8">
        <text>(R)-pantoate + beta-alanine + ATP = (R)-pantothenate + AMP + diphosphate + H(+)</text>
        <dbReference type="Rhea" id="RHEA:10912"/>
        <dbReference type="ChEBI" id="CHEBI:15378"/>
        <dbReference type="ChEBI" id="CHEBI:15980"/>
        <dbReference type="ChEBI" id="CHEBI:29032"/>
        <dbReference type="ChEBI" id="CHEBI:30616"/>
        <dbReference type="ChEBI" id="CHEBI:33019"/>
        <dbReference type="ChEBI" id="CHEBI:57966"/>
        <dbReference type="ChEBI" id="CHEBI:456215"/>
        <dbReference type="EC" id="6.3.2.1"/>
    </reaction>
</comment>
<keyword evidence="10" id="KW-1185">Reference proteome</keyword>
<comment type="pathway">
    <text evidence="1 8">Cofactor biosynthesis; (R)-pantothenate biosynthesis; (R)-pantothenate from (R)-pantoate and beta-alanine: step 1/1.</text>
</comment>
<comment type="similarity">
    <text evidence="2 8">Belongs to the pantothenate synthetase family.</text>
</comment>
<evidence type="ECO:0000313" key="10">
    <source>
        <dbReference type="Proteomes" id="UP001596303"/>
    </source>
</evidence>
<dbReference type="InterPro" id="IPR014729">
    <property type="entry name" value="Rossmann-like_a/b/a_fold"/>
</dbReference>
<dbReference type="GO" id="GO:0004592">
    <property type="term" value="F:pantoate-beta-alanine ligase activity"/>
    <property type="evidence" value="ECO:0007669"/>
    <property type="project" value="UniProtKB-EC"/>
</dbReference>
<comment type="subunit">
    <text evidence="8">Homodimer.</text>
</comment>
<name>A0ABW1S831_9PROT</name>
<feature type="active site" description="Proton donor" evidence="8">
    <location>
        <position position="37"/>
    </location>
</feature>
<reference evidence="10" key="1">
    <citation type="journal article" date="2019" name="Int. J. Syst. Evol. Microbiol.">
        <title>The Global Catalogue of Microorganisms (GCM) 10K type strain sequencing project: providing services to taxonomists for standard genome sequencing and annotation.</title>
        <authorList>
            <consortium name="The Broad Institute Genomics Platform"/>
            <consortium name="The Broad Institute Genome Sequencing Center for Infectious Disease"/>
            <person name="Wu L."/>
            <person name="Ma J."/>
        </authorList>
    </citation>
    <scope>NUCLEOTIDE SEQUENCE [LARGE SCALE GENOMIC DNA]</scope>
    <source>
        <strain evidence="10">CGMCC-1.15741</strain>
    </source>
</reference>
<comment type="function">
    <text evidence="8">Catalyzes the condensation of pantoate with beta-alanine in an ATP-dependent reaction via a pantoyl-adenylate intermediate.</text>
</comment>
<evidence type="ECO:0000256" key="4">
    <source>
        <dbReference type="ARBA" id="ARBA00022655"/>
    </source>
</evidence>
<dbReference type="PANTHER" id="PTHR21299">
    <property type="entry name" value="CYTIDYLATE KINASE/PANTOATE-BETA-ALANINE LIGASE"/>
    <property type="match status" value="1"/>
</dbReference>
<comment type="caution">
    <text evidence="8">Lacks conserved residue(s) required for the propagation of feature annotation.</text>
</comment>
<feature type="binding site" evidence="8">
    <location>
        <position position="61"/>
    </location>
    <ligand>
        <name>(R)-pantoate</name>
        <dbReference type="ChEBI" id="CHEBI:15980"/>
    </ligand>
</feature>
<sequence>MIIVRTLTDLRSLIGNWRAKGHRIGFVPTMGALHAGHLSLVDNAVRQSDRVVTSIFVNPTQFAAHEDLGSYPRHEAEDVAKLTAHGCHVAYCPDVATMYPEGEETRVSVPELGAKLEGEFRPHFFGGVATVVSKLFNQVQPDKAFFGEKDYQQVQVIKRMVKDLCIPVEIVPVPTERDVDGLALSSRNAYLTPDERRIAPALSAAMHRAAIRLRNGTPVIAATEEAIRTIEKAGFDRVEYIKACNAENLDIITDAMPERPARLLAAAWLGKTRLIDNIPV</sequence>
<dbReference type="InterPro" id="IPR042176">
    <property type="entry name" value="Pantoate_ligase_C"/>
</dbReference>
<comment type="miscellaneous">
    <text evidence="8">The reaction proceeds by a bi uni uni bi ping pong mechanism.</text>
</comment>
<comment type="caution">
    <text evidence="9">The sequence shown here is derived from an EMBL/GenBank/DDBJ whole genome shotgun (WGS) entry which is preliminary data.</text>
</comment>
<proteinExistence type="inferred from homology"/>
<evidence type="ECO:0000256" key="8">
    <source>
        <dbReference type="HAMAP-Rule" id="MF_00158"/>
    </source>
</evidence>